<keyword evidence="2" id="KW-1185">Reference proteome</keyword>
<dbReference type="EMBL" id="NBNE01004492">
    <property type="protein sequence ID" value="OWZ05316.1"/>
    <property type="molecule type" value="Genomic_DNA"/>
</dbReference>
<dbReference type="AlphaFoldDB" id="A0A225VI82"/>
<evidence type="ECO:0000313" key="2">
    <source>
        <dbReference type="Proteomes" id="UP000198211"/>
    </source>
</evidence>
<name>A0A225VI82_9STRA</name>
<gene>
    <name evidence="1" type="ORF">PHMEG_00022613</name>
</gene>
<organism evidence="1 2">
    <name type="scientific">Phytophthora megakarya</name>
    <dbReference type="NCBI Taxonomy" id="4795"/>
    <lineage>
        <taxon>Eukaryota</taxon>
        <taxon>Sar</taxon>
        <taxon>Stramenopiles</taxon>
        <taxon>Oomycota</taxon>
        <taxon>Peronosporomycetes</taxon>
        <taxon>Peronosporales</taxon>
        <taxon>Peronosporaceae</taxon>
        <taxon>Phytophthora</taxon>
    </lineage>
</organism>
<comment type="caution">
    <text evidence="1">The sequence shown here is derived from an EMBL/GenBank/DDBJ whole genome shotgun (WGS) entry which is preliminary data.</text>
</comment>
<dbReference type="Proteomes" id="UP000198211">
    <property type="component" value="Unassembled WGS sequence"/>
</dbReference>
<protein>
    <submittedName>
        <fullName evidence="1">Uncharacterized protein</fullName>
    </submittedName>
</protein>
<sequence>MDRAGELTINESKKRLQEYLQDIGSSSSKSNTFLSRSYWESDLTLLVIAKLLARPIYLAVGREGLNKASYQIFRPMQKSPKTYELASAGEFNFRPEEAEEWITELKKGRKDTGETGHFPIVLHFGGVHYTWLRFGASPTEAELNICFA</sequence>
<accession>A0A225VI82</accession>
<reference evidence="2" key="1">
    <citation type="submission" date="2017-03" db="EMBL/GenBank/DDBJ databases">
        <title>Phytopthora megakarya and P. palmivora, two closely related causual agents of cacao black pod achieved similar genome size and gene model numbers by different mechanisms.</title>
        <authorList>
            <person name="Ali S."/>
            <person name="Shao J."/>
            <person name="Larry D.J."/>
            <person name="Kronmiller B."/>
            <person name="Shen D."/>
            <person name="Strem M.D."/>
            <person name="Melnick R.L."/>
            <person name="Guiltinan M.J."/>
            <person name="Tyler B.M."/>
            <person name="Meinhardt L.W."/>
            <person name="Bailey B.A."/>
        </authorList>
    </citation>
    <scope>NUCLEOTIDE SEQUENCE [LARGE SCALE GENOMIC DNA]</scope>
    <source>
        <strain evidence="2">zdho120</strain>
    </source>
</reference>
<proteinExistence type="predicted"/>
<evidence type="ECO:0000313" key="1">
    <source>
        <dbReference type="EMBL" id="OWZ05316.1"/>
    </source>
</evidence>